<dbReference type="KEGG" id="cluj:IAU68_03615"/>
<dbReference type="AlphaFoldDB" id="A0A7H0K0P8"/>
<proteinExistence type="predicted"/>
<evidence type="ECO:0000313" key="2">
    <source>
        <dbReference type="EMBL" id="QNP90864.1"/>
    </source>
</evidence>
<dbReference type="Proteomes" id="UP000516235">
    <property type="component" value="Chromosome"/>
</dbReference>
<name>A0A7H0K0P8_9CORY</name>
<evidence type="ECO:0000313" key="4">
    <source>
        <dbReference type="Proteomes" id="UP000642876"/>
    </source>
</evidence>
<keyword evidence="4" id="KW-1185">Reference proteome</keyword>
<dbReference type="Proteomes" id="UP000642876">
    <property type="component" value="Unassembled WGS sequence"/>
</dbReference>
<evidence type="ECO:0000313" key="1">
    <source>
        <dbReference type="EMBL" id="MBC3179392.1"/>
    </source>
</evidence>
<sequence length="281" mass="31428">MRNNQERLAREWAERIKSVPEVNYGPEANAAAEIVLATTTPPTMADAEWEHEKHHLAGANYKDGSPVVMIDATGLGEIYSIDLGAPHGRMFFPYMGDLIPNGKRYELREITEPEHLVEPSTKTMDEYSPEEQAGMTGMWAEYRRGGEPRDFMIIEGGVNRAGRVPCYNPDAPTPHAWAPDPDELIPRFDLPRVWDKDGQPCEATGSSNEKVVADQPEHPEVLSTVEDYEDAPEGTIVAAPGWDSVALLKRDGKWHRDRFTFESKDMAGDPTVAVLRWGWGE</sequence>
<evidence type="ECO:0000313" key="3">
    <source>
        <dbReference type="Proteomes" id="UP000516235"/>
    </source>
</evidence>
<dbReference type="RefSeq" id="WP_171194433.1">
    <property type="nucleotide sequence ID" value="NZ_CP061032.1"/>
</dbReference>
<dbReference type="EMBL" id="CP061032">
    <property type="protein sequence ID" value="QNP90864.1"/>
    <property type="molecule type" value="Genomic_DNA"/>
</dbReference>
<accession>A0A7H0K0P8</accession>
<organism evidence="2 3">
    <name type="scientific">Corynebacterium lujinxingii</name>
    <dbReference type="NCBI Taxonomy" id="2763010"/>
    <lineage>
        <taxon>Bacteria</taxon>
        <taxon>Bacillati</taxon>
        <taxon>Actinomycetota</taxon>
        <taxon>Actinomycetes</taxon>
        <taxon>Mycobacteriales</taxon>
        <taxon>Corynebacteriaceae</taxon>
        <taxon>Corynebacterium</taxon>
    </lineage>
</organism>
<gene>
    <name evidence="1" type="ORF">H7348_08775</name>
    <name evidence="2" type="ORF">IAU68_03615</name>
</gene>
<protein>
    <submittedName>
        <fullName evidence="2">Uncharacterized protein</fullName>
    </submittedName>
</protein>
<dbReference type="EMBL" id="JACMYE010000007">
    <property type="protein sequence ID" value="MBC3179392.1"/>
    <property type="molecule type" value="Genomic_DNA"/>
</dbReference>
<reference evidence="3 4" key="1">
    <citation type="submission" date="2020-08" db="EMBL/GenBank/DDBJ databases">
        <title>novel species in genus Corynebacterium.</title>
        <authorList>
            <person name="Zhang G."/>
        </authorList>
    </citation>
    <scope>NUCLEOTIDE SEQUENCE [LARGE SCALE GENOMIC DNA]</scope>
    <source>
        <strain evidence="2">Zg-917</strain>
        <strain evidence="3 4">zg-917</strain>
    </source>
</reference>